<dbReference type="PANTHER" id="PTHR12396">
    <property type="entry name" value="METHYL-CPG BINDING PROTEIN, MBD"/>
    <property type="match status" value="1"/>
</dbReference>
<sequence>MNYAHDSSPIPSSKKPQQQSDERTIGIYSVQCAECFKWRLIPTEEEFEEIRSTLTEKPFYCNWKQNTSCDDPADIEYDASRTWVIDKPDIPKTPKGFKRKLVLRRDYSKMDAYFVTPTGKRVKGPAEIAAYLESNPDIKDVSVSDFHFATPKIMKDTIPEHVIRENLAKKMKSSI</sequence>
<evidence type="ECO:0000259" key="10">
    <source>
        <dbReference type="PROSITE" id="PS50982"/>
    </source>
</evidence>
<protein>
    <submittedName>
        <fullName evidence="12">Uncharacterized protein</fullName>
    </submittedName>
</protein>
<dbReference type="SMART" id="SM00391">
    <property type="entry name" value="MBD"/>
    <property type="match status" value="1"/>
</dbReference>
<evidence type="ECO:0000259" key="11">
    <source>
        <dbReference type="PROSITE" id="PS51050"/>
    </source>
</evidence>
<dbReference type="CDD" id="cd01396">
    <property type="entry name" value="MeCP2_MBD"/>
    <property type="match status" value="1"/>
</dbReference>
<dbReference type="Proteomes" id="UP000594263">
    <property type="component" value="Unplaced"/>
</dbReference>
<dbReference type="Gene3D" id="3.30.890.10">
    <property type="entry name" value="Methyl-cpg-binding Protein 2, Chain A"/>
    <property type="match status" value="1"/>
</dbReference>
<dbReference type="Pfam" id="PF01429">
    <property type="entry name" value="MBD"/>
    <property type="match status" value="1"/>
</dbReference>
<dbReference type="EnsemblPlants" id="Kaladp0008s0244.1.v1.1">
    <property type="protein sequence ID" value="Kaladp0008s0244.1.v1.1"/>
    <property type="gene ID" value="Kaladp0008s0244.v1.1"/>
</dbReference>
<keyword evidence="13" id="KW-1185">Reference proteome</keyword>
<evidence type="ECO:0000256" key="9">
    <source>
        <dbReference type="SAM" id="MobiDB-lite"/>
    </source>
</evidence>
<reference evidence="12" key="1">
    <citation type="submission" date="2021-01" db="UniProtKB">
        <authorList>
            <consortium name="EnsemblPlants"/>
        </authorList>
    </citation>
    <scope>IDENTIFICATION</scope>
</reference>
<name>A0A7N0RE31_KALFE</name>
<comment type="subcellular location">
    <subcellularLocation>
        <location evidence="1">Nucleus</location>
    </subcellularLocation>
</comment>
<evidence type="ECO:0000256" key="7">
    <source>
        <dbReference type="ARBA" id="ARBA00023163"/>
    </source>
</evidence>
<feature type="domain" description="MBD" evidence="10">
    <location>
        <begin position="83"/>
        <end position="153"/>
    </location>
</feature>
<feature type="compositionally biased region" description="Low complexity" evidence="9">
    <location>
        <begin position="7"/>
        <end position="19"/>
    </location>
</feature>
<dbReference type="InterPro" id="IPR016177">
    <property type="entry name" value="DNA-bd_dom_sf"/>
</dbReference>
<dbReference type="PROSITE" id="PS51050">
    <property type="entry name" value="ZF_CW"/>
    <property type="match status" value="1"/>
</dbReference>
<feature type="region of interest" description="Disordered" evidence="9">
    <location>
        <begin position="1"/>
        <end position="22"/>
    </location>
</feature>
<dbReference type="GO" id="GO:0008270">
    <property type="term" value="F:zinc ion binding"/>
    <property type="evidence" value="ECO:0007669"/>
    <property type="project" value="UniProtKB-KW"/>
</dbReference>
<evidence type="ECO:0000256" key="8">
    <source>
        <dbReference type="ARBA" id="ARBA00023242"/>
    </source>
</evidence>
<evidence type="ECO:0000256" key="3">
    <source>
        <dbReference type="ARBA" id="ARBA00022771"/>
    </source>
</evidence>
<feature type="domain" description="CW-type" evidence="11">
    <location>
        <begin position="22"/>
        <end position="77"/>
    </location>
</feature>
<evidence type="ECO:0000313" key="12">
    <source>
        <dbReference type="EnsemblPlants" id="Kaladp0008s0244.1.v1.1"/>
    </source>
</evidence>
<dbReference type="SUPFAM" id="SSF54171">
    <property type="entry name" value="DNA-binding domain"/>
    <property type="match status" value="1"/>
</dbReference>
<evidence type="ECO:0000256" key="1">
    <source>
        <dbReference type="ARBA" id="ARBA00004123"/>
    </source>
</evidence>
<evidence type="ECO:0000256" key="4">
    <source>
        <dbReference type="ARBA" id="ARBA00022833"/>
    </source>
</evidence>
<dbReference type="PANTHER" id="PTHR12396:SF10">
    <property type="entry name" value="METHYL-CPG-BINDING DOMAIN-CONTAINING PROTEIN 1-RELATED"/>
    <property type="match status" value="1"/>
</dbReference>
<dbReference type="Gramene" id="Kaladp0008s0244.1.v1.1">
    <property type="protein sequence ID" value="Kaladp0008s0244.1.v1.1"/>
    <property type="gene ID" value="Kaladp0008s0244.v1.1"/>
</dbReference>
<dbReference type="Pfam" id="PF07496">
    <property type="entry name" value="zf-CW"/>
    <property type="match status" value="1"/>
</dbReference>
<evidence type="ECO:0000313" key="13">
    <source>
        <dbReference type="Proteomes" id="UP000594263"/>
    </source>
</evidence>
<keyword evidence="8" id="KW-0539">Nucleus</keyword>
<dbReference type="InterPro" id="IPR011124">
    <property type="entry name" value="Znf_CW"/>
</dbReference>
<keyword evidence="7" id="KW-0804">Transcription</keyword>
<dbReference type="OMA" id="NCLKWRV"/>
<dbReference type="AlphaFoldDB" id="A0A7N0RE31"/>
<accession>A0A7N0RE31</accession>
<keyword evidence="5" id="KW-0805">Transcription regulation</keyword>
<evidence type="ECO:0000256" key="2">
    <source>
        <dbReference type="ARBA" id="ARBA00022723"/>
    </source>
</evidence>
<evidence type="ECO:0000256" key="6">
    <source>
        <dbReference type="ARBA" id="ARBA00023125"/>
    </source>
</evidence>
<keyword evidence="6" id="KW-0238">DNA-binding</keyword>
<dbReference type="InterPro" id="IPR001739">
    <property type="entry name" value="Methyl_CpG_DNA-bd"/>
</dbReference>
<keyword evidence="3" id="KW-0863">Zinc-finger</keyword>
<evidence type="ECO:0000256" key="5">
    <source>
        <dbReference type="ARBA" id="ARBA00023015"/>
    </source>
</evidence>
<keyword evidence="4" id="KW-0862">Zinc</keyword>
<proteinExistence type="predicted"/>
<dbReference type="Gene3D" id="3.30.40.100">
    <property type="match status" value="1"/>
</dbReference>
<dbReference type="PROSITE" id="PS50982">
    <property type="entry name" value="MBD"/>
    <property type="match status" value="1"/>
</dbReference>
<keyword evidence="2" id="KW-0479">Metal-binding</keyword>
<dbReference type="GO" id="GO:0005634">
    <property type="term" value="C:nucleus"/>
    <property type="evidence" value="ECO:0007669"/>
    <property type="project" value="UniProtKB-SubCell"/>
</dbReference>
<dbReference type="GO" id="GO:0003677">
    <property type="term" value="F:DNA binding"/>
    <property type="evidence" value="ECO:0007669"/>
    <property type="project" value="UniProtKB-KW"/>
</dbReference>
<organism evidence="12 13">
    <name type="scientific">Kalanchoe fedtschenkoi</name>
    <name type="common">Lavender scallops</name>
    <name type="synonym">South American air plant</name>
    <dbReference type="NCBI Taxonomy" id="63787"/>
    <lineage>
        <taxon>Eukaryota</taxon>
        <taxon>Viridiplantae</taxon>
        <taxon>Streptophyta</taxon>
        <taxon>Embryophyta</taxon>
        <taxon>Tracheophyta</taxon>
        <taxon>Spermatophyta</taxon>
        <taxon>Magnoliopsida</taxon>
        <taxon>eudicotyledons</taxon>
        <taxon>Gunneridae</taxon>
        <taxon>Pentapetalae</taxon>
        <taxon>Saxifragales</taxon>
        <taxon>Crassulaceae</taxon>
        <taxon>Kalanchoe</taxon>
    </lineage>
</organism>